<comment type="caution">
    <text evidence="1">The sequence shown here is derived from an EMBL/GenBank/DDBJ whole genome shotgun (WGS) entry which is preliminary data.</text>
</comment>
<dbReference type="PANTHER" id="PTHR33103:SF27">
    <property type="entry name" value="OS04G0594700 PROTEIN"/>
    <property type="match status" value="1"/>
</dbReference>
<evidence type="ECO:0008006" key="3">
    <source>
        <dbReference type="Google" id="ProtNLM"/>
    </source>
</evidence>
<accession>A0ABD3D0Y7</accession>
<dbReference type="Proteomes" id="UP001632038">
    <property type="component" value="Unassembled WGS sequence"/>
</dbReference>
<reference evidence="2" key="1">
    <citation type="journal article" date="2024" name="IScience">
        <title>Strigolactones Initiate the Formation of Haustorium-like Structures in Castilleja.</title>
        <authorList>
            <person name="Buerger M."/>
            <person name="Peterson D."/>
            <person name="Chory J."/>
        </authorList>
    </citation>
    <scope>NUCLEOTIDE SEQUENCE [LARGE SCALE GENOMIC DNA]</scope>
</reference>
<keyword evidence="2" id="KW-1185">Reference proteome</keyword>
<dbReference type="AlphaFoldDB" id="A0ABD3D0Y7"/>
<dbReference type="InterPro" id="IPR007750">
    <property type="entry name" value="DUF674"/>
</dbReference>
<dbReference type="EMBL" id="JAVIJP010000027">
    <property type="protein sequence ID" value="KAL3635474.1"/>
    <property type="molecule type" value="Genomic_DNA"/>
</dbReference>
<dbReference type="Pfam" id="PF05056">
    <property type="entry name" value="DUF674"/>
    <property type="match status" value="1"/>
</dbReference>
<organism evidence="1 2">
    <name type="scientific">Castilleja foliolosa</name>
    <dbReference type="NCBI Taxonomy" id="1961234"/>
    <lineage>
        <taxon>Eukaryota</taxon>
        <taxon>Viridiplantae</taxon>
        <taxon>Streptophyta</taxon>
        <taxon>Embryophyta</taxon>
        <taxon>Tracheophyta</taxon>
        <taxon>Spermatophyta</taxon>
        <taxon>Magnoliopsida</taxon>
        <taxon>eudicotyledons</taxon>
        <taxon>Gunneridae</taxon>
        <taxon>Pentapetalae</taxon>
        <taxon>asterids</taxon>
        <taxon>lamiids</taxon>
        <taxon>Lamiales</taxon>
        <taxon>Orobanchaceae</taxon>
        <taxon>Pedicularideae</taxon>
        <taxon>Castillejinae</taxon>
        <taxon>Castilleja</taxon>
    </lineage>
</organism>
<sequence>MSSNAKFSFKVLINKQKTKVLFAEANNDFVDVLISFLTLPLGRIVQVLEKHCGDKPPVIGSLTTLYKGLVNLDCSHFWTDVYKQMLINPITSFSDECHKLKVDINETQPDRYFACEDFSCDNSKMFNISMYHGYTCNCGKSLTREIRMRDVNDGGAFIVDGAASFIISDELLICPNEAGCSVIQILSKLGIADTDLGEIVNVTFGFNEVINLLKALLFSKTPLTDTILNKGQIDYTWPFDPLNLLPKVDKKDAKNSCKKIDLKVIVQKSTNKLLFAQANANFINSLFSLLTIPLGEVVCLMDGSSLFPNIDNLIKSMDRIEWYFKSYSTKTRLIDISKYNTLPFTEGERPKVYFYEGECPNSDFMSFSNNAGGPREEVYFCNFKRGKGSYVKRPGTYMVNDDLSVTPLCMLSSLSSLNALRIPFSDVTELVVNVGPEEVLNILKASLVSKSALSNGLSHLLMKQPKTEQ</sequence>
<evidence type="ECO:0000313" key="1">
    <source>
        <dbReference type="EMBL" id="KAL3635474.1"/>
    </source>
</evidence>
<proteinExistence type="predicted"/>
<name>A0ABD3D0Y7_9LAMI</name>
<protein>
    <recommendedName>
        <fullName evidence="3">DUF674 family protein</fullName>
    </recommendedName>
</protein>
<evidence type="ECO:0000313" key="2">
    <source>
        <dbReference type="Proteomes" id="UP001632038"/>
    </source>
</evidence>
<gene>
    <name evidence="1" type="ORF">CASFOL_020021</name>
</gene>
<dbReference type="PANTHER" id="PTHR33103">
    <property type="entry name" value="OS01G0153900 PROTEIN"/>
    <property type="match status" value="1"/>
</dbReference>